<evidence type="ECO:0000256" key="1">
    <source>
        <dbReference type="ARBA" id="ARBA00006479"/>
    </source>
</evidence>
<proteinExistence type="inferred from homology"/>
<sequence>MAGSCVVALDVGGTRMKAGLVGEGARVITERLYDTGREDGPAAVTERLVGVVRQLVDGARERGLRPSGAGVVIPGIIDEGTGVVRSSANIGWRDFPLRRHLAQHTELPVAIGHDVRAGGLAESVLGAGRGERDLLFLALGTGIAGAMIMDGRPFSGGGYGGEIGHMPLESDGHPCGCGSRGCLETVASASAVGRRYSERSGGPATARDVAERVEAGEPLARQVWQEAVDALTTALLTYMTICAPTQIVIGGGLAQSGETLLAPLRAAVTERATYHRPVRIVRAELGDRAGLLGAALLGRDA</sequence>
<name>A0ABN1QVP2_9ACTN</name>
<dbReference type="RefSeq" id="WP_344239930.1">
    <property type="nucleotide sequence ID" value="NZ_BAAAHH010000007.1"/>
</dbReference>
<dbReference type="EMBL" id="BAAAHH010000007">
    <property type="protein sequence ID" value="GAA0948165.1"/>
    <property type="molecule type" value="Genomic_DNA"/>
</dbReference>
<dbReference type="SUPFAM" id="SSF53067">
    <property type="entry name" value="Actin-like ATPase domain"/>
    <property type="match status" value="1"/>
</dbReference>
<dbReference type="Pfam" id="PF00480">
    <property type="entry name" value="ROK"/>
    <property type="match status" value="1"/>
</dbReference>
<dbReference type="Proteomes" id="UP001500665">
    <property type="component" value="Unassembled WGS sequence"/>
</dbReference>
<gene>
    <name evidence="2" type="ORF">GCM10009550_24300</name>
</gene>
<dbReference type="PANTHER" id="PTHR18964:SF149">
    <property type="entry name" value="BIFUNCTIONAL UDP-N-ACETYLGLUCOSAMINE 2-EPIMERASE_N-ACETYLMANNOSAMINE KINASE"/>
    <property type="match status" value="1"/>
</dbReference>
<organism evidence="2 3">
    <name type="scientific">Actinocorallia libanotica</name>
    <dbReference type="NCBI Taxonomy" id="46162"/>
    <lineage>
        <taxon>Bacteria</taxon>
        <taxon>Bacillati</taxon>
        <taxon>Actinomycetota</taxon>
        <taxon>Actinomycetes</taxon>
        <taxon>Streptosporangiales</taxon>
        <taxon>Thermomonosporaceae</taxon>
        <taxon>Actinocorallia</taxon>
    </lineage>
</organism>
<reference evidence="2 3" key="1">
    <citation type="journal article" date="2019" name="Int. J. Syst. Evol. Microbiol.">
        <title>The Global Catalogue of Microorganisms (GCM) 10K type strain sequencing project: providing services to taxonomists for standard genome sequencing and annotation.</title>
        <authorList>
            <consortium name="The Broad Institute Genomics Platform"/>
            <consortium name="The Broad Institute Genome Sequencing Center for Infectious Disease"/>
            <person name="Wu L."/>
            <person name="Ma J."/>
        </authorList>
    </citation>
    <scope>NUCLEOTIDE SEQUENCE [LARGE SCALE GENOMIC DNA]</scope>
    <source>
        <strain evidence="2 3">JCM 10696</strain>
    </source>
</reference>
<accession>A0ABN1QVP2</accession>
<evidence type="ECO:0000313" key="3">
    <source>
        <dbReference type="Proteomes" id="UP001500665"/>
    </source>
</evidence>
<dbReference type="InterPro" id="IPR000600">
    <property type="entry name" value="ROK"/>
</dbReference>
<keyword evidence="3" id="KW-1185">Reference proteome</keyword>
<comment type="caution">
    <text evidence="2">The sequence shown here is derived from an EMBL/GenBank/DDBJ whole genome shotgun (WGS) entry which is preliminary data.</text>
</comment>
<protein>
    <submittedName>
        <fullName evidence="2">ROK family protein</fullName>
    </submittedName>
</protein>
<evidence type="ECO:0000313" key="2">
    <source>
        <dbReference type="EMBL" id="GAA0948165.1"/>
    </source>
</evidence>
<dbReference type="Gene3D" id="3.30.420.40">
    <property type="match status" value="2"/>
</dbReference>
<dbReference type="InterPro" id="IPR043129">
    <property type="entry name" value="ATPase_NBD"/>
</dbReference>
<dbReference type="PANTHER" id="PTHR18964">
    <property type="entry name" value="ROK (REPRESSOR, ORF, KINASE) FAMILY"/>
    <property type="match status" value="1"/>
</dbReference>
<comment type="similarity">
    <text evidence="1">Belongs to the ROK (NagC/XylR) family.</text>
</comment>